<protein>
    <submittedName>
        <fullName evidence="4">Uncharacterized protein</fullName>
    </submittedName>
</protein>
<accession>A0AA85IZF0</accession>
<evidence type="ECO:0000313" key="3">
    <source>
        <dbReference type="Proteomes" id="UP000050795"/>
    </source>
</evidence>
<keyword evidence="1" id="KW-0175">Coiled coil</keyword>
<dbReference type="PANTHER" id="PTHR47331:SF1">
    <property type="entry name" value="GAG-LIKE PROTEIN"/>
    <property type="match status" value="1"/>
</dbReference>
<reference evidence="3" key="1">
    <citation type="submission" date="2022-06" db="EMBL/GenBank/DDBJ databases">
        <authorList>
            <person name="Berger JAMES D."/>
            <person name="Berger JAMES D."/>
        </authorList>
    </citation>
    <scope>NUCLEOTIDE SEQUENCE [LARGE SCALE GENOMIC DNA]</scope>
</reference>
<proteinExistence type="predicted"/>
<dbReference type="AlphaFoldDB" id="A0AA85IZF0"/>
<evidence type="ECO:0000313" key="4">
    <source>
        <dbReference type="WBParaSite" id="TREG1_130850.1"/>
    </source>
</evidence>
<feature type="coiled-coil region" evidence="1">
    <location>
        <begin position="54"/>
        <end position="85"/>
    </location>
</feature>
<feature type="region of interest" description="Disordered" evidence="2">
    <location>
        <begin position="1"/>
        <end position="20"/>
    </location>
</feature>
<keyword evidence="3" id="KW-1185">Reference proteome</keyword>
<dbReference type="WBParaSite" id="TREG1_130850.1">
    <property type="protein sequence ID" value="TREG1_130850.1"/>
    <property type="gene ID" value="TREG1_130850"/>
</dbReference>
<dbReference type="InterPro" id="IPR043502">
    <property type="entry name" value="DNA/RNA_pol_sf"/>
</dbReference>
<sequence>MQTRSGNQISEQQSESRQVPVRINDHVDNLSCPGSHVSCSKLSLSRVTSAKSLLLRAQLKEKQLREELELEKKLLKARHDVEMAELHVKLAEDDGRKTHGNTKRGTVNYARISEDSIKDDIRSLREAELKDTEENERSFSIEDRKANESVTQSTVLEKEHYIIPLPWKDPTKVTDNNYVVVIKPLLNLKQRLSCDKNLLARYGDGINTMLKNGYALPVPPEQLAANYRSRWYLPHHPVMKPKKPDKLRLVIDCARNFRGYSLNDKLYQGPDTIAELVGALLRFRGKPIGVVADIADMLMQVKVPVDDRGALRFLWWQDGWLGVGREELLRDASNPRTDLSEQLQ</sequence>
<evidence type="ECO:0000256" key="1">
    <source>
        <dbReference type="SAM" id="Coils"/>
    </source>
</evidence>
<name>A0AA85IZF0_TRIRE</name>
<organism evidence="3 4">
    <name type="scientific">Trichobilharzia regenti</name>
    <name type="common">Nasal bird schistosome</name>
    <dbReference type="NCBI Taxonomy" id="157069"/>
    <lineage>
        <taxon>Eukaryota</taxon>
        <taxon>Metazoa</taxon>
        <taxon>Spiralia</taxon>
        <taxon>Lophotrochozoa</taxon>
        <taxon>Platyhelminthes</taxon>
        <taxon>Trematoda</taxon>
        <taxon>Digenea</taxon>
        <taxon>Strigeidida</taxon>
        <taxon>Schistosomatoidea</taxon>
        <taxon>Schistosomatidae</taxon>
        <taxon>Trichobilharzia</taxon>
    </lineage>
</organism>
<evidence type="ECO:0000256" key="2">
    <source>
        <dbReference type="SAM" id="MobiDB-lite"/>
    </source>
</evidence>
<reference evidence="4" key="2">
    <citation type="submission" date="2023-11" db="UniProtKB">
        <authorList>
            <consortium name="WormBaseParasite"/>
        </authorList>
    </citation>
    <scope>IDENTIFICATION</scope>
</reference>
<dbReference type="SUPFAM" id="SSF56672">
    <property type="entry name" value="DNA/RNA polymerases"/>
    <property type="match status" value="1"/>
</dbReference>
<dbReference type="Proteomes" id="UP000050795">
    <property type="component" value="Unassembled WGS sequence"/>
</dbReference>
<feature type="compositionally biased region" description="Polar residues" evidence="2">
    <location>
        <begin position="1"/>
        <end position="17"/>
    </location>
</feature>
<dbReference type="PANTHER" id="PTHR47331">
    <property type="entry name" value="PHD-TYPE DOMAIN-CONTAINING PROTEIN"/>
    <property type="match status" value="1"/>
</dbReference>